<comment type="caution">
    <text evidence="2">The sequence shown here is derived from an EMBL/GenBank/DDBJ whole genome shotgun (WGS) entry which is preliminary data.</text>
</comment>
<evidence type="ECO:0000256" key="1">
    <source>
        <dbReference type="ARBA" id="ARBA00006479"/>
    </source>
</evidence>
<dbReference type="InterPro" id="IPR000600">
    <property type="entry name" value="ROK"/>
</dbReference>
<dbReference type="SUPFAM" id="SSF53067">
    <property type="entry name" value="Actin-like ATPase domain"/>
    <property type="match status" value="1"/>
</dbReference>
<reference evidence="2" key="2">
    <citation type="submission" date="2020-09" db="EMBL/GenBank/DDBJ databases">
        <authorList>
            <person name="Sun Q."/>
            <person name="Kim S."/>
        </authorList>
    </citation>
    <scope>NUCLEOTIDE SEQUENCE</scope>
    <source>
        <strain evidence="2">KCTC 12988</strain>
    </source>
</reference>
<evidence type="ECO:0000313" key="3">
    <source>
        <dbReference type="Proteomes" id="UP000644507"/>
    </source>
</evidence>
<dbReference type="AlphaFoldDB" id="A0A918WPG0"/>
<evidence type="ECO:0000313" key="2">
    <source>
        <dbReference type="EMBL" id="GHC62020.1"/>
    </source>
</evidence>
<dbReference type="EMBL" id="BMXI01000015">
    <property type="protein sequence ID" value="GHC62020.1"/>
    <property type="molecule type" value="Genomic_DNA"/>
</dbReference>
<dbReference type="InterPro" id="IPR043129">
    <property type="entry name" value="ATPase_NBD"/>
</dbReference>
<name>A0A918WPG0_9BACT</name>
<proteinExistence type="inferred from homology"/>
<dbReference type="PANTHER" id="PTHR18964">
    <property type="entry name" value="ROK (REPRESSOR, ORF, KINASE) FAMILY"/>
    <property type="match status" value="1"/>
</dbReference>
<dbReference type="Gene3D" id="3.30.420.40">
    <property type="match status" value="2"/>
</dbReference>
<reference evidence="2" key="1">
    <citation type="journal article" date="2014" name="Int. J. Syst. Evol. Microbiol.">
        <title>Complete genome sequence of Corynebacterium casei LMG S-19264T (=DSM 44701T), isolated from a smear-ripened cheese.</title>
        <authorList>
            <consortium name="US DOE Joint Genome Institute (JGI-PGF)"/>
            <person name="Walter F."/>
            <person name="Albersmeier A."/>
            <person name="Kalinowski J."/>
            <person name="Ruckert C."/>
        </authorList>
    </citation>
    <scope>NUCLEOTIDE SEQUENCE</scope>
    <source>
        <strain evidence="2">KCTC 12988</strain>
    </source>
</reference>
<dbReference type="RefSeq" id="WP_189572055.1">
    <property type="nucleotide sequence ID" value="NZ_BMXI01000015.1"/>
</dbReference>
<dbReference type="Proteomes" id="UP000644507">
    <property type="component" value="Unassembled WGS sequence"/>
</dbReference>
<sequence>MNTLSQLHFRLRHQPELDADFQPASLWTQAYYDLASELGERPVEICLLRPDGTGSVHRDVLLPAVEEYAEWNRLHLERTIKFLLWSRGGSRIYLIGASELIPFLSQAYSPSGERAFDYQFVDRLFGDGLTIQEGYIEPVGGPKGEDSSDDSKLKGCRIGFDLGGSDRKCAAVIDGEVVYSEEVPWDPYFEADPSYHYEGIMDSLKLAAVHLPRVDAIGGSAAGVYVDNRVKVASLFRGVPAPVFERRVENMFLEIAREWGDVPFRVVNDGDVSAMAGAMSLGDGGVLGLAMGTSTAVGYVDLDRRINGWLSELAFVPIDYSPDAPADEWSGDQGCAVQYLSQQGVSRLIPKSRLKIDPVMGKPEQLVEVQNAMKAGDERAARIYRTLGSYLGYAIPQFARFYEMRHLQLLGRVLSGEGGCLLMEQAQKVLRDEFPDLAEKVILSTPDEKTKRHGQAIAAASLPEIR</sequence>
<evidence type="ECO:0008006" key="4">
    <source>
        <dbReference type="Google" id="ProtNLM"/>
    </source>
</evidence>
<keyword evidence="3" id="KW-1185">Reference proteome</keyword>
<protein>
    <recommendedName>
        <fullName evidence="4">Transcriptional regulator</fullName>
    </recommendedName>
</protein>
<organism evidence="2 3">
    <name type="scientific">Roseibacillus persicicus</name>
    <dbReference type="NCBI Taxonomy" id="454148"/>
    <lineage>
        <taxon>Bacteria</taxon>
        <taxon>Pseudomonadati</taxon>
        <taxon>Verrucomicrobiota</taxon>
        <taxon>Verrucomicrobiia</taxon>
        <taxon>Verrucomicrobiales</taxon>
        <taxon>Verrucomicrobiaceae</taxon>
        <taxon>Roseibacillus</taxon>
    </lineage>
</organism>
<comment type="similarity">
    <text evidence="1">Belongs to the ROK (NagC/XylR) family.</text>
</comment>
<accession>A0A918WPG0</accession>
<dbReference type="PANTHER" id="PTHR18964:SF149">
    <property type="entry name" value="BIFUNCTIONAL UDP-N-ACETYLGLUCOSAMINE 2-EPIMERASE_N-ACETYLMANNOSAMINE KINASE"/>
    <property type="match status" value="1"/>
</dbReference>
<gene>
    <name evidence="2" type="ORF">GCM10007100_31720</name>
</gene>